<dbReference type="Proteomes" id="UP000274920">
    <property type="component" value="Unassembled WGS sequence"/>
</dbReference>
<dbReference type="AlphaFoldDB" id="A0A3R8JK10"/>
<dbReference type="EMBL" id="RHJS01000002">
    <property type="protein sequence ID" value="RRK30365.1"/>
    <property type="molecule type" value="Genomic_DNA"/>
</dbReference>
<evidence type="ECO:0000256" key="1">
    <source>
        <dbReference type="SAM" id="Phobius"/>
    </source>
</evidence>
<keyword evidence="3" id="KW-1185">Reference proteome</keyword>
<dbReference type="CDD" id="cd21807">
    <property type="entry name" value="ABC-2_lan_permease_MutE_EpiE-like"/>
    <property type="match status" value="1"/>
</dbReference>
<protein>
    <submittedName>
        <fullName evidence="2">Lantibiotic immunity ABC transporter MutE/EpiE family permease subunit</fullName>
    </submittedName>
</protein>
<keyword evidence="1" id="KW-1133">Transmembrane helix</keyword>
<evidence type="ECO:0000313" key="2">
    <source>
        <dbReference type="EMBL" id="RRK30365.1"/>
    </source>
</evidence>
<comment type="caution">
    <text evidence="2">The sequence shown here is derived from an EMBL/GenBank/DDBJ whole genome shotgun (WGS) entry which is preliminary data.</text>
</comment>
<accession>A0A3R8JK10</accession>
<dbReference type="RefSeq" id="WP_125126199.1">
    <property type="nucleotide sequence ID" value="NZ_RHJS01000002.1"/>
</dbReference>
<name>A0A3R8JK10_9FIRM</name>
<feature type="transmembrane region" description="Helical" evidence="1">
    <location>
        <begin position="182"/>
        <end position="204"/>
    </location>
</feature>
<sequence length="254" mass="28735">MREYYIAESLKNRHTFAGKLGWIMPLTVVALSAMLTWDYFTIDCYNWWYTVLFPGMAAFLCGAVGNRDKKLGNRAIWTLPAEPGNIWDGKILYGIRCMGTALLVLGGVTLAAGIGMEQILHRVLRISLTPGQQIFAVLILFTVSLWQIPFCLFLQQAIGTFPMVLLHMGMWVLCSAELSLKPYFWVLPGGIASRMMCIILGILPNGLVAEPGSMTYSPELMERTGLPLGIAASLIWFFLFWRLSRRWFERKVER</sequence>
<gene>
    <name evidence="2" type="ORF">EBB54_02455</name>
</gene>
<feature type="transmembrane region" description="Helical" evidence="1">
    <location>
        <begin position="20"/>
        <end position="40"/>
    </location>
</feature>
<proteinExistence type="predicted"/>
<evidence type="ECO:0000313" key="3">
    <source>
        <dbReference type="Proteomes" id="UP000274920"/>
    </source>
</evidence>
<organism evidence="2 3">
    <name type="scientific">Schaedlerella arabinosiphila</name>
    <dbReference type="NCBI Taxonomy" id="2044587"/>
    <lineage>
        <taxon>Bacteria</taxon>
        <taxon>Bacillati</taxon>
        <taxon>Bacillota</taxon>
        <taxon>Clostridia</taxon>
        <taxon>Lachnospirales</taxon>
        <taxon>Lachnospiraceae</taxon>
        <taxon>Schaedlerella</taxon>
    </lineage>
</organism>
<reference evidence="2" key="1">
    <citation type="submission" date="2018-10" db="EMBL/GenBank/DDBJ databases">
        <title>Schaedlerella arabinophila gen. nov. sp. nov., isolated from the mouse intestinal tract and comparative analysis with the genome of the closely related altered Schaedler flora strain ASF502.</title>
        <authorList>
            <person name="Miyake S."/>
            <person name="Soh M."/>
            <person name="Seedorf H."/>
        </authorList>
    </citation>
    <scope>NUCLEOTIDE SEQUENCE [LARGE SCALE GENOMIC DNA]</scope>
    <source>
        <strain evidence="2">DSM 106076</strain>
    </source>
</reference>
<dbReference type="NCBIfam" id="TIGR03732">
    <property type="entry name" value="lanti_perm_MutE"/>
    <property type="match status" value="1"/>
</dbReference>
<feature type="transmembrane region" description="Helical" evidence="1">
    <location>
        <begin position="93"/>
        <end position="114"/>
    </location>
</feature>
<keyword evidence="1" id="KW-0472">Membrane</keyword>
<keyword evidence="1" id="KW-0812">Transmembrane</keyword>
<feature type="transmembrane region" description="Helical" evidence="1">
    <location>
        <begin position="134"/>
        <end position="161"/>
    </location>
</feature>
<dbReference type="InterPro" id="IPR021205">
    <property type="entry name" value="Lanti_perm_SpaE/MutE/EpiE-like"/>
</dbReference>
<feature type="transmembrane region" description="Helical" evidence="1">
    <location>
        <begin position="224"/>
        <end position="244"/>
    </location>
</feature>